<protein>
    <recommendedName>
        <fullName evidence="7">Leucine-binding protein domain-containing protein</fullName>
    </recommendedName>
</protein>
<evidence type="ECO:0000256" key="2">
    <source>
        <dbReference type="ARBA" id="ARBA00022448"/>
    </source>
</evidence>
<evidence type="ECO:0000256" key="6">
    <source>
        <dbReference type="SAM" id="SignalP"/>
    </source>
</evidence>
<evidence type="ECO:0000313" key="8">
    <source>
        <dbReference type="EMBL" id="BAN00928.1"/>
    </source>
</evidence>
<evidence type="ECO:0000256" key="5">
    <source>
        <dbReference type="SAM" id="MobiDB-lite"/>
    </source>
</evidence>
<dbReference type="SUPFAM" id="SSF53822">
    <property type="entry name" value="Periplasmic binding protein-like I"/>
    <property type="match status" value="1"/>
</dbReference>
<dbReference type="EMBL" id="AP012057">
    <property type="protein sequence ID" value="BAN00928.1"/>
    <property type="molecule type" value="Genomic_DNA"/>
</dbReference>
<dbReference type="GO" id="GO:0006865">
    <property type="term" value="P:amino acid transport"/>
    <property type="evidence" value="ECO:0007669"/>
    <property type="project" value="UniProtKB-KW"/>
</dbReference>
<name>A0A6C7E8K6_ILUCY</name>
<keyword evidence="4" id="KW-0029">Amino-acid transport</keyword>
<organism evidence="8 9">
    <name type="scientific">Ilumatobacter coccineus (strain NBRC 103263 / KCTC 29153 / YM16-304)</name>
    <dbReference type="NCBI Taxonomy" id="1313172"/>
    <lineage>
        <taxon>Bacteria</taxon>
        <taxon>Bacillati</taxon>
        <taxon>Actinomycetota</taxon>
        <taxon>Acidimicrobiia</taxon>
        <taxon>Acidimicrobiales</taxon>
        <taxon>Ilumatobacteraceae</taxon>
        <taxon>Ilumatobacter</taxon>
    </lineage>
</organism>
<evidence type="ECO:0000256" key="3">
    <source>
        <dbReference type="ARBA" id="ARBA00022729"/>
    </source>
</evidence>
<dbReference type="PRINTS" id="PR00337">
    <property type="entry name" value="LEUILEVALBP"/>
</dbReference>
<dbReference type="PANTHER" id="PTHR47235">
    <property type="entry name" value="BLR6548 PROTEIN"/>
    <property type="match status" value="1"/>
</dbReference>
<dbReference type="InterPro" id="IPR028081">
    <property type="entry name" value="Leu-bd"/>
</dbReference>
<feature type="domain" description="Leucine-binding protein" evidence="7">
    <location>
        <begin position="79"/>
        <end position="408"/>
    </location>
</feature>
<dbReference type="InterPro" id="IPR028082">
    <property type="entry name" value="Peripla_BP_I"/>
</dbReference>
<dbReference type="InterPro" id="IPR000709">
    <property type="entry name" value="Leu_Ile_Val-bd"/>
</dbReference>
<comment type="similarity">
    <text evidence="1">Belongs to the leucine-binding protein family.</text>
</comment>
<keyword evidence="9" id="KW-1185">Reference proteome</keyword>
<dbReference type="AlphaFoldDB" id="A0A6C7E8K6"/>
<dbReference type="PANTHER" id="PTHR47235:SF1">
    <property type="entry name" value="BLR6548 PROTEIN"/>
    <property type="match status" value="1"/>
</dbReference>
<dbReference type="OrthoDB" id="26870at2"/>
<evidence type="ECO:0000256" key="4">
    <source>
        <dbReference type="ARBA" id="ARBA00022970"/>
    </source>
</evidence>
<dbReference type="PROSITE" id="PS51257">
    <property type="entry name" value="PROKAR_LIPOPROTEIN"/>
    <property type="match status" value="1"/>
</dbReference>
<accession>A0A6C7E8K6</accession>
<reference evidence="8 9" key="1">
    <citation type="journal article" date="2013" name="Int. J. Syst. Evol. Microbiol.">
        <title>Ilumatobacter nonamiense sp. nov. and Ilumatobacter coccineum sp. nov., isolated from seashore sand.</title>
        <authorList>
            <person name="Matsumoto A."/>
            <person name="Kasai H."/>
            <person name="Matsuo Y."/>
            <person name="Shizuri Y."/>
            <person name="Ichikawa N."/>
            <person name="Fujita N."/>
            <person name="Omura S."/>
            <person name="Takahashi Y."/>
        </authorList>
    </citation>
    <scope>NUCLEOTIDE SEQUENCE [LARGE SCALE GENOMIC DNA]</scope>
    <source>
        <strain evidence="9">NBRC 103263 / KCTC 29153 / YM16-304</strain>
    </source>
</reference>
<dbReference type="KEGG" id="aym:YM304_06140"/>
<gene>
    <name evidence="8" type="ORF">YM304_06140</name>
</gene>
<evidence type="ECO:0000256" key="1">
    <source>
        <dbReference type="ARBA" id="ARBA00010062"/>
    </source>
</evidence>
<evidence type="ECO:0000313" key="9">
    <source>
        <dbReference type="Proteomes" id="UP000011863"/>
    </source>
</evidence>
<dbReference type="Proteomes" id="UP000011863">
    <property type="component" value="Chromosome"/>
</dbReference>
<sequence length="450" mass="45889">MRKNTTTWRAVALVAAFATVAASCGSDGDSDAESVTSEAPAAADDSADADEPADAAETTEEPAEAPAELATGRGVSDDTIKLAALSDLSGPVASAGRPIALGFETYFDAVNAEGGIAGRQVEVIAGDTRYDGQVAVQTYQQIGPDVLAMQVFGTPIVGAIRALASEDSMVIIPGSKDSGFLTDQNIALVSTPVSIEVANAVEYIVNDLGDGEAPAIGIIAQADDLGADHIYGLEVAAETYGFEIVAEASMGAADTSADGQVQAMRNAGAEYVIMGVGPGAANVVIGAAAASGYDATFVGAGSSFTGALLQTATADAWKSQFITTCGIAVWTSDIEGMTNLNAALAEFAPDQQPDNSFQYGYLQALVLHGIIEQAVANGDLTPEGLVEASTQIVDLDTQGFTTPISFGTDPVDRIPYRASQMCAVDDSPGNFTPITDFFEGPAAAAVGLRD</sequence>
<dbReference type="RefSeq" id="WP_015440176.1">
    <property type="nucleotide sequence ID" value="NC_020520.1"/>
</dbReference>
<feature type="chain" id="PRO_5038379953" description="Leucine-binding protein domain-containing protein" evidence="6">
    <location>
        <begin position="26"/>
        <end position="450"/>
    </location>
</feature>
<keyword evidence="3 6" id="KW-0732">Signal</keyword>
<dbReference type="Gene3D" id="3.40.50.2300">
    <property type="match status" value="2"/>
</dbReference>
<evidence type="ECO:0000259" key="7">
    <source>
        <dbReference type="Pfam" id="PF13458"/>
    </source>
</evidence>
<proteinExistence type="inferred from homology"/>
<keyword evidence="2" id="KW-0813">Transport</keyword>
<feature type="region of interest" description="Disordered" evidence="5">
    <location>
        <begin position="24"/>
        <end position="72"/>
    </location>
</feature>
<feature type="compositionally biased region" description="Acidic residues" evidence="5">
    <location>
        <begin position="45"/>
        <end position="63"/>
    </location>
</feature>
<dbReference type="Pfam" id="PF13458">
    <property type="entry name" value="Peripla_BP_6"/>
    <property type="match status" value="1"/>
</dbReference>
<feature type="signal peptide" evidence="6">
    <location>
        <begin position="1"/>
        <end position="25"/>
    </location>
</feature>